<dbReference type="Proteomes" id="UP000886523">
    <property type="component" value="Unassembled WGS sequence"/>
</dbReference>
<organism evidence="1 2">
    <name type="scientific">Hydnum rufescens UP504</name>
    <dbReference type="NCBI Taxonomy" id="1448309"/>
    <lineage>
        <taxon>Eukaryota</taxon>
        <taxon>Fungi</taxon>
        <taxon>Dikarya</taxon>
        <taxon>Basidiomycota</taxon>
        <taxon>Agaricomycotina</taxon>
        <taxon>Agaricomycetes</taxon>
        <taxon>Cantharellales</taxon>
        <taxon>Hydnaceae</taxon>
        <taxon>Hydnum</taxon>
    </lineage>
</organism>
<keyword evidence="2" id="KW-1185">Reference proteome</keyword>
<dbReference type="AlphaFoldDB" id="A0A9P6DYB4"/>
<name>A0A9P6DYB4_9AGAM</name>
<proteinExistence type="predicted"/>
<sequence>MSHGVLDDDAIDYKTIVSQRIEPFLHDLGEDCKKHPSVTFVSTTPGDIRRDPRTKSAIHRLSARIAALEEAESLIRQARLVAEEELALLRARVAPISACPNEIIASILVLTYSSAARGACGSYQNTIDAYLRSGVSGYGYMVVSFGERPETSSALRRLILRHTQAEALYLAVDNLVTLRLTGIFEEDHPNHWATILGSSDRLERRILSRLHYTPDEGTEVRLAIPVRTHLRSLVLGIGTGGDSCTEQYVREIVPMLMAFFRSSPLIQDLTIRMNHSMAIKILNALHLPHSQEALVSSENIYLPHLRYLEFHHLFYDHDETLVEEFHDELLDFLIFRSKVHWYDVESGCWQQKDGSKGLECLKLDSHLYEVGSFGDYVQDLVCIPNETRDRIDFMSWTDSSGMPMR</sequence>
<protein>
    <submittedName>
        <fullName evidence="1">Uncharacterized protein</fullName>
    </submittedName>
</protein>
<reference evidence="1" key="1">
    <citation type="journal article" date="2020" name="Nat. Commun.">
        <title>Large-scale genome sequencing of mycorrhizal fungi provides insights into the early evolution of symbiotic traits.</title>
        <authorList>
            <person name="Miyauchi S."/>
            <person name="Kiss E."/>
            <person name="Kuo A."/>
            <person name="Drula E."/>
            <person name="Kohler A."/>
            <person name="Sanchez-Garcia M."/>
            <person name="Morin E."/>
            <person name="Andreopoulos B."/>
            <person name="Barry K.W."/>
            <person name="Bonito G."/>
            <person name="Buee M."/>
            <person name="Carver A."/>
            <person name="Chen C."/>
            <person name="Cichocki N."/>
            <person name="Clum A."/>
            <person name="Culley D."/>
            <person name="Crous P.W."/>
            <person name="Fauchery L."/>
            <person name="Girlanda M."/>
            <person name="Hayes R.D."/>
            <person name="Keri Z."/>
            <person name="LaButti K."/>
            <person name="Lipzen A."/>
            <person name="Lombard V."/>
            <person name="Magnuson J."/>
            <person name="Maillard F."/>
            <person name="Murat C."/>
            <person name="Nolan M."/>
            <person name="Ohm R.A."/>
            <person name="Pangilinan J."/>
            <person name="Pereira M.F."/>
            <person name="Perotto S."/>
            <person name="Peter M."/>
            <person name="Pfister S."/>
            <person name="Riley R."/>
            <person name="Sitrit Y."/>
            <person name="Stielow J.B."/>
            <person name="Szollosi G."/>
            <person name="Zifcakova L."/>
            <person name="Stursova M."/>
            <person name="Spatafora J.W."/>
            <person name="Tedersoo L."/>
            <person name="Vaario L.M."/>
            <person name="Yamada A."/>
            <person name="Yan M."/>
            <person name="Wang P."/>
            <person name="Xu J."/>
            <person name="Bruns T."/>
            <person name="Baldrian P."/>
            <person name="Vilgalys R."/>
            <person name="Dunand C."/>
            <person name="Henrissat B."/>
            <person name="Grigoriev I.V."/>
            <person name="Hibbett D."/>
            <person name="Nagy L.G."/>
            <person name="Martin F.M."/>
        </authorList>
    </citation>
    <scope>NUCLEOTIDE SEQUENCE</scope>
    <source>
        <strain evidence="1">UP504</strain>
    </source>
</reference>
<accession>A0A9P6DYB4</accession>
<evidence type="ECO:0000313" key="1">
    <source>
        <dbReference type="EMBL" id="KAF9518287.1"/>
    </source>
</evidence>
<comment type="caution">
    <text evidence="1">The sequence shown here is derived from an EMBL/GenBank/DDBJ whole genome shotgun (WGS) entry which is preliminary data.</text>
</comment>
<evidence type="ECO:0000313" key="2">
    <source>
        <dbReference type="Proteomes" id="UP000886523"/>
    </source>
</evidence>
<dbReference type="EMBL" id="MU128926">
    <property type="protein sequence ID" value="KAF9518287.1"/>
    <property type="molecule type" value="Genomic_DNA"/>
</dbReference>
<gene>
    <name evidence="1" type="ORF">BS47DRAFT_1359049</name>
</gene>